<keyword evidence="10 16" id="KW-0378">Hydrolase</keyword>
<evidence type="ECO:0000256" key="13">
    <source>
        <dbReference type="ARBA" id="ARBA00034221"/>
    </source>
</evidence>
<keyword evidence="8" id="KW-0732">Signal</keyword>
<comment type="similarity">
    <text evidence="4 16">Belongs to the metallo-beta-lactamase superfamily. Class-B beta-lactamase family.</text>
</comment>
<evidence type="ECO:0000256" key="6">
    <source>
        <dbReference type="ARBA" id="ARBA00012865"/>
    </source>
</evidence>
<evidence type="ECO:0000256" key="1">
    <source>
        <dbReference type="ARBA" id="ARBA00001526"/>
    </source>
</evidence>
<keyword evidence="19" id="KW-1185">Reference proteome</keyword>
<evidence type="ECO:0000259" key="17">
    <source>
        <dbReference type="SMART" id="SM00849"/>
    </source>
</evidence>
<evidence type="ECO:0000256" key="12">
    <source>
        <dbReference type="ARBA" id="ARBA00023251"/>
    </source>
</evidence>
<evidence type="ECO:0000256" key="15">
    <source>
        <dbReference type="ARBA" id="ARBA00048505"/>
    </source>
</evidence>
<dbReference type="InterPro" id="IPR058199">
    <property type="entry name" value="BlaB//VIM/IMP-1"/>
</dbReference>
<dbReference type="PANTHER" id="PTHR42951:SF4">
    <property type="entry name" value="ACYL-COENZYME A THIOESTERASE MBLAC2"/>
    <property type="match status" value="1"/>
</dbReference>
<evidence type="ECO:0000256" key="2">
    <source>
        <dbReference type="ARBA" id="ARBA00001947"/>
    </source>
</evidence>
<dbReference type="InterPro" id="IPR001018">
    <property type="entry name" value="Beta-lactamase_class-B_CS"/>
</dbReference>
<comment type="catalytic activity">
    <reaction evidence="13">
        <text>3',5'-cyclic CMP + H2O = CMP + H(+)</text>
        <dbReference type="Rhea" id="RHEA:72675"/>
        <dbReference type="ChEBI" id="CHEBI:15377"/>
        <dbReference type="ChEBI" id="CHEBI:15378"/>
        <dbReference type="ChEBI" id="CHEBI:58003"/>
        <dbReference type="ChEBI" id="CHEBI:60377"/>
    </reaction>
    <physiologicalReaction direction="left-to-right" evidence="13">
        <dbReference type="Rhea" id="RHEA:72676"/>
    </physiologicalReaction>
</comment>
<name>A0ABR9B5N0_9BACL</name>
<comment type="catalytic activity">
    <reaction evidence="15">
        <text>3',5'-cyclic UMP + H2O = UMP + H(+)</text>
        <dbReference type="Rhea" id="RHEA:70575"/>
        <dbReference type="ChEBI" id="CHEBI:15377"/>
        <dbReference type="ChEBI" id="CHEBI:15378"/>
        <dbReference type="ChEBI" id="CHEBI:57865"/>
        <dbReference type="ChEBI" id="CHEBI:184387"/>
    </reaction>
    <physiologicalReaction direction="left-to-right" evidence="15">
        <dbReference type="Rhea" id="RHEA:70576"/>
    </physiologicalReaction>
</comment>
<gene>
    <name evidence="18" type="primary">bla</name>
    <name evidence="18" type="ORF">IFO66_23270</name>
</gene>
<evidence type="ECO:0000313" key="18">
    <source>
        <dbReference type="EMBL" id="MBD8501199.1"/>
    </source>
</evidence>
<dbReference type="PROSITE" id="PS00744">
    <property type="entry name" value="BETA_LACTAMASE_B_2"/>
    <property type="match status" value="1"/>
</dbReference>
<comment type="catalytic activity">
    <reaction evidence="1 16">
        <text>a beta-lactam + H2O = a substituted beta-amino acid</text>
        <dbReference type="Rhea" id="RHEA:20401"/>
        <dbReference type="ChEBI" id="CHEBI:15377"/>
        <dbReference type="ChEBI" id="CHEBI:35627"/>
        <dbReference type="ChEBI" id="CHEBI:140347"/>
        <dbReference type="EC" id="3.5.2.6"/>
    </reaction>
</comment>
<comment type="subunit">
    <text evidence="5">Monomer.</text>
</comment>
<keyword evidence="11 16" id="KW-0862">Zinc</keyword>
<evidence type="ECO:0000256" key="7">
    <source>
        <dbReference type="ARBA" id="ARBA00022723"/>
    </source>
</evidence>
<keyword evidence="9" id="KW-0574">Periplasm</keyword>
<keyword evidence="12 16" id="KW-0046">Antibiotic resistance</keyword>
<organism evidence="18 19">
    <name type="scientific">Paenibacillus arenosi</name>
    <dbReference type="NCBI Taxonomy" id="2774142"/>
    <lineage>
        <taxon>Bacteria</taxon>
        <taxon>Bacillati</taxon>
        <taxon>Bacillota</taxon>
        <taxon>Bacilli</taxon>
        <taxon>Bacillales</taxon>
        <taxon>Paenibacillaceae</taxon>
        <taxon>Paenibacillus</taxon>
    </lineage>
</organism>
<evidence type="ECO:0000256" key="11">
    <source>
        <dbReference type="ARBA" id="ARBA00022833"/>
    </source>
</evidence>
<dbReference type="SMART" id="SM00849">
    <property type="entry name" value="Lactamase_B"/>
    <property type="match status" value="1"/>
</dbReference>
<comment type="cofactor">
    <cofactor evidence="2 16">
        <name>Zn(2+)</name>
        <dbReference type="ChEBI" id="CHEBI:29105"/>
    </cofactor>
</comment>
<dbReference type="EC" id="3.5.2.6" evidence="6 16"/>
<comment type="caution">
    <text evidence="18">The sequence shown here is derived from an EMBL/GenBank/DDBJ whole genome shotgun (WGS) entry which is preliminary data.</text>
</comment>
<dbReference type="InterPro" id="IPR036866">
    <property type="entry name" value="RibonucZ/Hydroxyglut_hydro"/>
</dbReference>
<dbReference type="InterPro" id="IPR050855">
    <property type="entry name" value="NDM-1-like"/>
</dbReference>
<dbReference type="GO" id="GO:0008800">
    <property type="term" value="F:beta-lactamase activity"/>
    <property type="evidence" value="ECO:0007669"/>
    <property type="project" value="UniProtKB-EC"/>
</dbReference>
<dbReference type="Pfam" id="PF00753">
    <property type="entry name" value="Lactamase_B"/>
    <property type="match status" value="1"/>
</dbReference>
<evidence type="ECO:0000256" key="10">
    <source>
        <dbReference type="ARBA" id="ARBA00022801"/>
    </source>
</evidence>
<dbReference type="SUPFAM" id="SSF56281">
    <property type="entry name" value="Metallo-hydrolase/oxidoreductase"/>
    <property type="match status" value="1"/>
</dbReference>
<feature type="domain" description="Metallo-beta-lactamase" evidence="17">
    <location>
        <begin position="20"/>
        <end position="191"/>
    </location>
</feature>
<dbReference type="InterPro" id="IPR001279">
    <property type="entry name" value="Metallo-B-lactamas"/>
</dbReference>
<accession>A0ABR9B5N0</accession>
<reference evidence="18 19" key="1">
    <citation type="submission" date="2020-09" db="EMBL/GenBank/DDBJ databases">
        <title>Paenibacillus sp. CAU 1523 isolated from sand of Haeundae Beach.</title>
        <authorList>
            <person name="Kim W."/>
        </authorList>
    </citation>
    <scope>NUCLEOTIDE SEQUENCE [LARGE SCALE GENOMIC DNA]</scope>
    <source>
        <strain evidence="18 19">CAU 1523</strain>
    </source>
</reference>
<evidence type="ECO:0000256" key="5">
    <source>
        <dbReference type="ARBA" id="ARBA00011245"/>
    </source>
</evidence>
<evidence type="ECO:0000256" key="9">
    <source>
        <dbReference type="ARBA" id="ARBA00022764"/>
    </source>
</evidence>
<dbReference type="PANTHER" id="PTHR42951">
    <property type="entry name" value="METALLO-BETA-LACTAMASE DOMAIN-CONTAINING"/>
    <property type="match status" value="1"/>
</dbReference>
<comment type="subcellular location">
    <subcellularLocation>
        <location evidence="3">Periplasm</location>
    </subcellularLocation>
</comment>
<dbReference type="Gene3D" id="3.60.15.10">
    <property type="entry name" value="Ribonuclease Z/Hydroxyacylglutathione hydrolase-like"/>
    <property type="match status" value="1"/>
</dbReference>
<evidence type="ECO:0000256" key="14">
    <source>
        <dbReference type="ARBA" id="ARBA00034301"/>
    </source>
</evidence>
<evidence type="ECO:0000256" key="4">
    <source>
        <dbReference type="ARBA" id="ARBA00005250"/>
    </source>
</evidence>
<evidence type="ECO:0000256" key="3">
    <source>
        <dbReference type="ARBA" id="ARBA00004418"/>
    </source>
</evidence>
<protein>
    <recommendedName>
        <fullName evidence="6 16">Beta-lactamase</fullName>
        <ecNumber evidence="6 16">3.5.2.6</ecNumber>
    </recommendedName>
</protein>
<dbReference type="Proteomes" id="UP000634529">
    <property type="component" value="Unassembled WGS sequence"/>
</dbReference>
<dbReference type="EMBL" id="JACYTN010000043">
    <property type="protein sequence ID" value="MBD8501199.1"/>
    <property type="molecule type" value="Genomic_DNA"/>
</dbReference>
<dbReference type="NCBIfam" id="NF033088">
    <property type="entry name" value="bla_subclass_B1"/>
    <property type="match status" value="1"/>
</dbReference>
<comment type="function">
    <text evidence="14">Counteracts the endogenous Pycsar antiviral defense system. Phosphodiesterase that enables metal-dependent hydrolysis of host cyclic nucleotide Pycsar defense signals such as cCMP and cUMP.</text>
</comment>
<proteinExistence type="inferred from homology"/>
<sequence>MQSNVWAYTTIGVVDGNRIPANGLILETSDELVLIDTPWNDELTEQLFKLLKKQFPKKKVTHAIVTHAHSDRVGGIKTLINRGIKVHSTALTAELAEQQGFDRPLGDLRNQSKMRINGLDIEIYYPGKGHTEDNIVVWLPKYKMLFGGCLIKSLDTKEIVNTPGSYVSNWPGAIEKVRKKYKNIKVVVPGHGESGNDRLLTHTIDLLKEK</sequence>
<evidence type="ECO:0000256" key="16">
    <source>
        <dbReference type="RuleBase" id="RU361140"/>
    </source>
</evidence>
<evidence type="ECO:0000256" key="8">
    <source>
        <dbReference type="ARBA" id="ARBA00022729"/>
    </source>
</evidence>
<dbReference type="PROSITE" id="PS00743">
    <property type="entry name" value="BETA_LACTAMASE_B_1"/>
    <property type="match status" value="1"/>
</dbReference>
<dbReference type="NCBIfam" id="NF012229">
    <property type="entry name" value="bla_class_B_core"/>
    <property type="match status" value="1"/>
</dbReference>
<keyword evidence="7 16" id="KW-0479">Metal-binding</keyword>
<evidence type="ECO:0000313" key="19">
    <source>
        <dbReference type="Proteomes" id="UP000634529"/>
    </source>
</evidence>